<evidence type="ECO:0000256" key="22">
    <source>
        <dbReference type="SAM" id="SignalP"/>
    </source>
</evidence>
<dbReference type="Proteomes" id="UP000000709">
    <property type="component" value="Unassembled WGS sequence"/>
</dbReference>
<dbReference type="GO" id="GO:0008843">
    <property type="term" value="F:endochitinase activity"/>
    <property type="evidence" value="ECO:0007669"/>
    <property type="project" value="UniProtKB-EC"/>
</dbReference>
<organism evidence="25">
    <name type="scientific">Spathaspora passalidarum (strain NRRL Y-27907 / 11-Y1)</name>
    <dbReference type="NCBI Taxonomy" id="619300"/>
    <lineage>
        <taxon>Eukaryota</taxon>
        <taxon>Fungi</taxon>
        <taxon>Dikarya</taxon>
        <taxon>Ascomycota</taxon>
        <taxon>Saccharomycotina</taxon>
        <taxon>Pichiomycetes</taxon>
        <taxon>Debaryomycetaceae</taxon>
        <taxon>Spathaspora</taxon>
    </lineage>
</organism>
<keyword evidence="12 20" id="KW-1015">Disulfide bond</keyword>
<dbReference type="eggNOG" id="ENOG502QQ71">
    <property type="taxonomic scope" value="Eukaryota"/>
</dbReference>
<dbReference type="PANTHER" id="PTHR10963:SF68">
    <property type="entry name" value="GLYCOSIDASE CRH1-RELATED"/>
    <property type="match status" value="1"/>
</dbReference>
<keyword evidence="16" id="KW-0961">Cell wall biogenesis/degradation</keyword>
<evidence type="ECO:0000256" key="17">
    <source>
        <dbReference type="ARBA" id="ARBA00038074"/>
    </source>
</evidence>
<dbReference type="AlphaFoldDB" id="G3AGS5"/>
<dbReference type="GO" id="GO:0031505">
    <property type="term" value="P:fungal-type cell wall organization"/>
    <property type="evidence" value="ECO:0007669"/>
    <property type="project" value="EnsemblFungi"/>
</dbReference>
<evidence type="ECO:0000259" key="23">
    <source>
        <dbReference type="PROSITE" id="PS51762"/>
    </source>
</evidence>
<feature type="domain" description="GH16" evidence="23">
    <location>
        <begin position="15"/>
        <end position="224"/>
    </location>
</feature>
<dbReference type="OMA" id="QTPMNIH"/>
<feature type="active site" description="Nucleophile" evidence="19">
    <location>
        <position position="119"/>
    </location>
</feature>
<dbReference type="GO" id="GO:0006030">
    <property type="term" value="P:chitin metabolic process"/>
    <property type="evidence" value="ECO:0007669"/>
    <property type="project" value="EnsemblFungi"/>
</dbReference>
<dbReference type="GO" id="GO:0005975">
    <property type="term" value="P:carbohydrate metabolic process"/>
    <property type="evidence" value="ECO:0007669"/>
    <property type="project" value="InterPro"/>
</dbReference>
<name>G3AGS5_SPAPN</name>
<evidence type="ECO:0000256" key="12">
    <source>
        <dbReference type="ARBA" id="ARBA00023157"/>
    </source>
</evidence>
<dbReference type="EMBL" id="GL996499">
    <property type="protein sequence ID" value="EGW35408.1"/>
    <property type="molecule type" value="Genomic_DNA"/>
</dbReference>
<evidence type="ECO:0000256" key="20">
    <source>
        <dbReference type="PIRSR" id="PIRSR037299-2"/>
    </source>
</evidence>
<dbReference type="GO" id="GO:0009277">
    <property type="term" value="C:fungal-type cell wall"/>
    <property type="evidence" value="ECO:0007669"/>
    <property type="project" value="EnsemblFungi"/>
</dbReference>
<keyword evidence="7" id="KW-0328">Glycosyltransferase</keyword>
<evidence type="ECO:0000256" key="11">
    <source>
        <dbReference type="ARBA" id="ARBA00023136"/>
    </source>
</evidence>
<comment type="similarity">
    <text evidence="17">Belongs to the glycosyl hydrolase 16 family. CRH1 subfamily.</text>
</comment>
<proteinExistence type="inferred from homology"/>
<gene>
    <name evidence="24" type="ORF">SPAPADRAFT_58626</name>
</gene>
<dbReference type="InterPro" id="IPR000757">
    <property type="entry name" value="Beta-glucanase-like"/>
</dbReference>
<dbReference type="SUPFAM" id="SSF49899">
    <property type="entry name" value="Concanavalin A-like lectins/glucanases"/>
    <property type="match status" value="1"/>
</dbReference>
<feature type="compositionally biased region" description="Low complexity" evidence="21">
    <location>
        <begin position="364"/>
        <end position="387"/>
    </location>
</feature>
<dbReference type="FunFam" id="2.60.120.200:FF:000162">
    <property type="entry name" value="Glycosidase"/>
    <property type="match status" value="1"/>
</dbReference>
<evidence type="ECO:0000256" key="2">
    <source>
        <dbReference type="ARBA" id="ARBA00004191"/>
    </source>
</evidence>
<feature type="signal peptide" evidence="22">
    <location>
        <begin position="1"/>
        <end position="19"/>
    </location>
</feature>
<evidence type="ECO:0000256" key="21">
    <source>
        <dbReference type="SAM" id="MobiDB-lite"/>
    </source>
</evidence>
<dbReference type="CDD" id="cd02183">
    <property type="entry name" value="GH16_fungal_CRH1_transglycosylase"/>
    <property type="match status" value="1"/>
</dbReference>
<evidence type="ECO:0000256" key="3">
    <source>
        <dbReference type="ARBA" id="ARBA00004589"/>
    </source>
</evidence>
<keyword evidence="5" id="KW-0964">Secreted</keyword>
<evidence type="ECO:0000256" key="8">
    <source>
        <dbReference type="ARBA" id="ARBA00022679"/>
    </source>
</evidence>
<dbReference type="PIRSF" id="PIRSF037299">
    <property type="entry name" value="Glycosidase_CRH1_prd"/>
    <property type="match status" value="1"/>
</dbReference>
<dbReference type="InterPro" id="IPR017168">
    <property type="entry name" value="CHR-like"/>
</dbReference>
<dbReference type="EC" id="3.2.-.-" evidence="18"/>
<evidence type="ECO:0000313" key="25">
    <source>
        <dbReference type="Proteomes" id="UP000000709"/>
    </source>
</evidence>
<comment type="catalytic activity">
    <reaction evidence="1">
        <text>Random endo-hydrolysis of N-acetyl-beta-D-glucosaminide (1-&gt;4)-beta-linkages in chitin and chitodextrins.</text>
        <dbReference type="EC" id="3.2.1.14"/>
    </reaction>
</comment>
<evidence type="ECO:0000256" key="18">
    <source>
        <dbReference type="PIRNR" id="PIRNR037299"/>
    </source>
</evidence>
<keyword evidence="25" id="KW-1185">Reference proteome</keyword>
<dbReference type="InterPro" id="IPR013320">
    <property type="entry name" value="ConA-like_dom_sf"/>
</dbReference>
<evidence type="ECO:0000256" key="13">
    <source>
        <dbReference type="ARBA" id="ARBA00023180"/>
    </source>
</evidence>
<evidence type="ECO:0000313" key="24">
    <source>
        <dbReference type="EMBL" id="EGW35408.1"/>
    </source>
</evidence>
<dbReference type="PROSITE" id="PS51762">
    <property type="entry name" value="GH16_2"/>
    <property type="match status" value="1"/>
</dbReference>
<keyword evidence="8" id="KW-0808">Transferase</keyword>
<keyword evidence="13" id="KW-0325">Glycoprotein</keyword>
<dbReference type="OrthoDB" id="4781at2759"/>
<keyword evidence="14" id="KW-0449">Lipoprotein</keyword>
<feature type="active site" description="Nucleophile" evidence="19">
    <location>
        <position position="115"/>
    </location>
</feature>
<accession>G3AGS5</accession>
<evidence type="ECO:0000256" key="10">
    <source>
        <dbReference type="ARBA" id="ARBA00022801"/>
    </source>
</evidence>
<dbReference type="KEGG" id="spaa:SPAPADRAFT_58626"/>
<evidence type="ECO:0000256" key="9">
    <source>
        <dbReference type="ARBA" id="ARBA00022729"/>
    </source>
</evidence>
<dbReference type="GO" id="GO:0098552">
    <property type="term" value="C:side of membrane"/>
    <property type="evidence" value="ECO:0007669"/>
    <property type="project" value="UniProtKB-KW"/>
</dbReference>
<dbReference type="Pfam" id="PF00722">
    <property type="entry name" value="Glyco_hydro_16"/>
    <property type="match status" value="1"/>
</dbReference>
<dbReference type="InterPro" id="IPR050546">
    <property type="entry name" value="Glycosyl_Hydrlase_16"/>
</dbReference>
<dbReference type="GO" id="GO:0000131">
    <property type="term" value="C:incipient cellular bud site"/>
    <property type="evidence" value="ECO:0007669"/>
    <property type="project" value="EnsemblFungi"/>
</dbReference>
<dbReference type="RefSeq" id="XP_007372820.1">
    <property type="nucleotide sequence ID" value="XM_007372758.1"/>
</dbReference>
<dbReference type="GO" id="GO:0016757">
    <property type="term" value="F:glycosyltransferase activity"/>
    <property type="evidence" value="ECO:0007669"/>
    <property type="project" value="UniProtKB-KW"/>
</dbReference>
<evidence type="ECO:0000256" key="15">
    <source>
        <dbReference type="ARBA" id="ARBA00023295"/>
    </source>
</evidence>
<evidence type="ECO:0000256" key="6">
    <source>
        <dbReference type="ARBA" id="ARBA00022622"/>
    </source>
</evidence>
<sequence>MKYITLATIATTLVAFVNAACDPLQGTCPADAALGSSFREDFQSGPGPHFVQLDKQGSVDYGDNGVSLTINNRFDNPTLESNFYIMFGKVEVVLQAALGKGIVSSFYLQSDDLDEIDIELFGGDAYEFQSNYFIKGNTATWDRGGYHPTSSSPLENFHTYTIDWSEDSLSWILDGNTVRTIDTSNPQGYPQSPMKIYAGVWAGGDPDNQPGTIEWAGGITDYSQAPFSMHIKSIIVTDYSSGDKYTYSDTSGSWQSIKAENGEVNGRYQQAQADFQSLQNGGSVSAKSVAPAASSTSIATSSVPSSSTVAPQHPTSLTSSASSSSEATTSDPTTSSTSAPSPAVSSSVQTPSSLVFIQTTGELTTSSTPTQTPTQAPTQASVQAPVQSSKPVAFTPNISASPTGAASVVTVGGHSSNFITFISTTNGSPTDTPVATQSSNSANSSNSLKVISILGAIGLISSLMF</sequence>
<evidence type="ECO:0000256" key="4">
    <source>
        <dbReference type="ARBA" id="ARBA00022512"/>
    </source>
</evidence>
<keyword evidence="6" id="KW-0336">GPI-anchor</keyword>
<keyword evidence="15" id="KW-0326">Glycosidase</keyword>
<comment type="subcellular location">
    <subcellularLocation>
        <location evidence="3">Membrane</location>
        <topology evidence="3">Lipid-anchor</topology>
        <topology evidence="3">GPI-anchor</topology>
    </subcellularLocation>
    <subcellularLocation>
        <location evidence="2">Secreted</location>
        <location evidence="2">Cell wall</location>
    </subcellularLocation>
</comment>
<keyword evidence="10 18" id="KW-0378">Hydrolase</keyword>
<evidence type="ECO:0000256" key="16">
    <source>
        <dbReference type="ARBA" id="ARBA00023316"/>
    </source>
</evidence>
<evidence type="ECO:0000256" key="14">
    <source>
        <dbReference type="ARBA" id="ARBA00023288"/>
    </source>
</evidence>
<evidence type="ECO:0000256" key="7">
    <source>
        <dbReference type="ARBA" id="ARBA00022676"/>
    </source>
</evidence>
<keyword evidence="11 18" id="KW-0472">Membrane</keyword>
<dbReference type="PANTHER" id="PTHR10963">
    <property type="entry name" value="GLYCOSYL HYDROLASE-RELATED"/>
    <property type="match status" value="1"/>
</dbReference>
<feature type="chain" id="PRO_5003442054" description="Crh-like protein" evidence="22">
    <location>
        <begin position="20"/>
        <end position="465"/>
    </location>
</feature>
<feature type="region of interest" description="Disordered" evidence="21">
    <location>
        <begin position="363"/>
        <end position="388"/>
    </location>
</feature>
<keyword evidence="9 22" id="KW-0732">Signal</keyword>
<keyword evidence="4" id="KW-0134">Cell wall</keyword>
<evidence type="ECO:0000256" key="1">
    <source>
        <dbReference type="ARBA" id="ARBA00000822"/>
    </source>
</evidence>
<protein>
    <recommendedName>
        <fullName evidence="18">Crh-like protein</fullName>
        <ecNumber evidence="18">3.2.-.-</ecNumber>
    </recommendedName>
</protein>
<dbReference type="STRING" id="619300.G3AGS5"/>
<feature type="disulfide bond" evidence="20">
    <location>
        <begin position="21"/>
        <end position="28"/>
    </location>
</feature>
<dbReference type="GeneID" id="18872540"/>
<dbReference type="HOGENOM" id="CLU_027506_2_1_1"/>
<feature type="region of interest" description="Disordered" evidence="21">
    <location>
        <begin position="297"/>
        <end position="351"/>
    </location>
</feature>
<dbReference type="Gene3D" id="2.60.120.200">
    <property type="match status" value="1"/>
</dbReference>
<reference evidence="24 25" key="1">
    <citation type="journal article" date="2011" name="Proc. Natl. Acad. Sci. U.S.A.">
        <title>Comparative genomics of xylose-fermenting fungi for enhanced biofuel production.</title>
        <authorList>
            <person name="Wohlbach D.J."/>
            <person name="Kuo A."/>
            <person name="Sato T.K."/>
            <person name="Potts K.M."/>
            <person name="Salamov A.A."/>
            <person name="LaButti K.M."/>
            <person name="Sun H."/>
            <person name="Clum A."/>
            <person name="Pangilinan J.L."/>
            <person name="Lindquist E.A."/>
            <person name="Lucas S."/>
            <person name="Lapidus A."/>
            <person name="Jin M."/>
            <person name="Gunawan C."/>
            <person name="Balan V."/>
            <person name="Dale B.E."/>
            <person name="Jeffries T.W."/>
            <person name="Zinkel R."/>
            <person name="Barry K.W."/>
            <person name="Grigoriev I.V."/>
            <person name="Gasch A.P."/>
        </authorList>
    </citation>
    <scope>NUCLEOTIDE SEQUENCE [LARGE SCALE GENOMIC DNA]</scope>
    <source>
        <strain evidence="25">NRRL Y-27907 / 11-Y1</strain>
    </source>
</reference>
<evidence type="ECO:0000256" key="19">
    <source>
        <dbReference type="PIRSR" id="PIRSR037299-1"/>
    </source>
</evidence>
<dbReference type="FunCoup" id="G3AGS5">
    <property type="interactions" value="30"/>
</dbReference>
<dbReference type="InParanoid" id="G3AGS5"/>
<evidence type="ECO:0000256" key="5">
    <source>
        <dbReference type="ARBA" id="ARBA00022525"/>
    </source>
</evidence>